<dbReference type="SUPFAM" id="SSF103473">
    <property type="entry name" value="MFS general substrate transporter"/>
    <property type="match status" value="1"/>
</dbReference>
<comment type="subcellular location">
    <subcellularLocation>
        <location evidence="1">Cell membrane</location>
        <topology evidence="1">Multi-pass membrane protein</topology>
    </subcellularLocation>
</comment>
<dbReference type="EMBL" id="BAABBV010000001">
    <property type="protein sequence ID" value="GAA4161508.1"/>
    <property type="molecule type" value="Genomic_DNA"/>
</dbReference>
<feature type="transmembrane region" description="Helical" evidence="7">
    <location>
        <begin position="286"/>
        <end position="305"/>
    </location>
</feature>
<feature type="transmembrane region" description="Helical" evidence="7">
    <location>
        <begin position="147"/>
        <end position="169"/>
    </location>
</feature>
<keyword evidence="5 7" id="KW-1133">Transmembrane helix</keyword>
<keyword evidence="3" id="KW-1003">Cell membrane</keyword>
<dbReference type="InterPro" id="IPR005829">
    <property type="entry name" value="Sugar_transporter_CS"/>
</dbReference>
<proteinExistence type="predicted"/>
<evidence type="ECO:0000256" key="3">
    <source>
        <dbReference type="ARBA" id="ARBA00022475"/>
    </source>
</evidence>
<evidence type="ECO:0000313" key="9">
    <source>
        <dbReference type="EMBL" id="GAA4161508.1"/>
    </source>
</evidence>
<feature type="transmembrane region" description="Helical" evidence="7">
    <location>
        <begin position="219"/>
        <end position="242"/>
    </location>
</feature>
<evidence type="ECO:0000313" key="10">
    <source>
        <dbReference type="Proteomes" id="UP001415169"/>
    </source>
</evidence>
<feature type="transmembrane region" description="Helical" evidence="7">
    <location>
        <begin position="106"/>
        <end position="126"/>
    </location>
</feature>
<evidence type="ECO:0000256" key="7">
    <source>
        <dbReference type="SAM" id="Phobius"/>
    </source>
</evidence>
<dbReference type="PANTHER" id="PTHR23517">
    <property type="entry name" value="RESISTANCE PROTEIN MDTM, PUTATIVE-RELATED-RELATED"/>
    <property type="match status" value="1"/>
</dbReference>
<feature type="transmembrane region" description="Helical" evidence="7">
    <location>
        <begin position="311"/>
        <end position="331"/>
    </location>
</feature>
<dbReference type="PANTHER" id="PTHR23517:SF13">
    <property type="entry name" value="MAJOR FACILITATOR SUPERFAMILY MFS_1"/>
    <property type="match status" value="1"/>
</dbReference>
<evidence type="ECO:0000256" key="5">
    <source>
        <dbReference type="ARBA" id="ARBA00022989"/>
    </source>
</evidence>
<evidence type="ECO:0000256" key="6">
    <source>
        <dbReference type="ARBA" id="ARBA00023136"/>
    </source>
</evidence>
<accession>A0ABP7ZKE5</accession>
<feature type="domain" description="Major facilitator superfamily (MFS) profile" evidence="8">
    <location>
        <begin position="1"/>
        <end position="399"/>
    </location>
</feature>
<dbReference type="PROSITE" id="PS50850">
    <property type="entry name" value="MFS"/>
    <property type="match status" value="1"/>
</dbReference>
<dbReference type="InterPro" id="IPR050171">
    <property type="entry name" value="MFS_Transporters"/>
</dbReference>
<organism evidence="9 10">
    <name type="scientific">Gryllotalpicola daejeonensis</name>
    <dbReference type="NCBI Taxonomy" id="993087"/>
    <lineage>
        <taxon>Bacteria</taxon>
        <taxon>Bacillati</taxon>
        <taxon>Actinomycetota</taxon>
        <taxon>Actinomycetes</taxon>
        <taxon>Micrococcales</taxon>
        <taxon>Microbacteriaceae</taxon>
        <taxon>Gryllotalpicola</taxon>
    </lineage>
</organism>
<dbReference type="InterPro" id="IPR011701">
    <property type="entry name" value="MFS"/>
</dbReference>
<gene>
    <name evidence="9" type="ORF">GCM10022286_19210</name>
</gene>
<feature type="transmembrane region" description="Helical" evidence="7">
    <location>
        <begin position="82"/>
        <end position="100"/>
    </location>
</feature>
<protein>
    <submittedName>
        <fullName evidence="9">MFS transporter</fullName>
    </submittedName>
</protein>
<feature type="transmembrane region" description="Helical" evidence="7">
    <location>
        <begin position="53"/>
        <end position="75"/>
    </location>
</feature>
<keyword evidence="10" id="KW-1185">Reference proteome</keyword>
<feature type="transmembrane region" description="Helical" evidence="7">
    <location>
        <begin position="175"/>
        <end position="192"/>
    </location>
</feature>
<evidence type="ECO:0000256" key="1">
    <source>
        <dbReference type="ARBA" id="ARBA00004651"/>
    </source>
</evidence>
<dbReference type="InterPro" id="IPR036259">
    <property type="entry name" value="MFS_trans_sf"/>
</dbReference>
<dbReference type="PROSITE" id="PS00216">
    <property type="entry name" value="SUGAR_TRANSPORT_1"/>
    <property type="match status" value="1"/>
</dbReference>
<evidence type="ECO:0000256" key="2">
    <source>
        <dbReference type="ARBA" id="ARBA00022448"/>
    </source>
</evidence>
<dbReference type="InterPro" id="IPR020846">
    <property type="entry name" value="MFS_dom"/>
</dbReference>
<keyword evidence="6 7" id="KW-0472">Membrane</keyword>
<dbReference type="RefSeq" id="WP_344791548.1">
    <property type="nucleotide sequence ID" value="NZ_BAABBV010000001.1"/>
</dbReference>
<feature type="transmembrane region" description="Helical" evidence="7">
    <location>
        <begin position="343"/>
        <end position="363"/>
    </location>
</feature>
<name>A0ABP7ZKE5_9MICO</name>
<keyword evidence="2" id="KW-0813">Transport</keyword>
<dbReference type="Gene3D" id="1.20.1250.20">
    <property type="entry name" value="MFS general substrate transporter like domains"/>
    <property type="match status" value="1"/>
</dbReference>
<keyword evidence="4 7" id="KW-0812">Transmembrane</keyword>
<dbReference type="Proteomes" id="UP001415169">
    <property type="component" value="Unassembled WGS sequence"/>
</dbReference>
<feature type="transmembrane region" description="Helical" evidence="7">
    <location>
        <begin position="254"/>
        <end position="274"/>
    </location>
</feature>
<reference evidence="9" key="1">
    <citation type="journal article" date="2014" name="Int. J. Syst. Evol. Microbiol.">
        <title>Complete genome of a new Firmicutes species belonging to the dominant human colonic microbiota ('Ruminococcus bicirculans') reveals two chromosomes and a selective capacity to utilize plant glucans.</title>
        <authorList>
            <consortium name="NISC Comparative Sequencing Program"/>
            <person name="Wegmann U."/>
            <person name="Louis P."/>
            <person name="Goesmann A."/>
            <person name="Henrissat B."/>
            <person name="Duncan S.H."/>
            <person name="Flint H.J."/>
        </authorList>
    </citation>
    <scope>NUCLEOTIDE SEQUENCE</scope>
    <source>
        <strain evidence="9">JCM 17590</strain>
    </source>
</reference>
<comment type="caution">
    <text evidence="9">The sequence shown here is derived from an EMBL/GenBank/DDBJ whole genome shotgun (WGS) entry which is preliminary data.</text>
</comment>
<feature type="transmembrane region" description="Helical" evidence="7">
    <location>
        <begin position="375"/>
        <end position="395"/>
    </location>
</feature>
<evidence type="ECO:0000259" key="8">
    <source>
        <dbReference type="PROSITE" id="PS50850"/>
    </source>
</evidence>
<reference evidence="9" key="2">
    <citation type="submission" date="2023-12" db="EMBL/GenBank/DDBJ databases">
        <authorList>
            <person name="Sun Q."/>
            <person name="Inoue M."/>
        </authorList>
    </citation>
    <scope>NUCLEOTIDE SEQUENCE</scope>
    <source>
        <strain evidence="9">JCM 17590</strain>
    </source>
</reference>
<evidence type="ECO:0000256" key="4">
    <source>
        <dbReference type="ARBA" id="ARBA00022692"/>
    </source>
</evidence>
<feature type="transmembrane region" description="Helical" evidence="7">
    <location>
        <begin position="20"/>
        <end position="41"/>
    </location>
</feature>
<sequence>MSGSSPSAELGSGGASGAAWLRPAAAMFVVGYGANMFATLLDVYRGALSAVDVNGLFGAYALGLIPALILVAPLSDRFGRRLVVRGALLLSAVGSLMLLLAGDSFAGLLVGRVVVGVAAGSTFSPGTAWVKELSDRAGRGSSGARRAAVALTAGFAGGPLLSGVLSQWVPLPEQLPYAVHVLLVVAAALYVWRAPETVSHHPGRTRGASEVGAALRSRVFLRAILPTAPWVFGAASASLAVLPGQIDVGRFTEIASGITAAVTLGTGILVQSWARRLAQRSPRAPFQTGVAALVIGMLLGAATVLTHSPFLLAPAAICLGAAYGFLLVSGLNAVDALARPDDLATLTGIFYSATYVGFAFPLLESVFAPAVTGPGVFLIAAALGAAAFAGLATAWPRGT</sequence>
<dbReference type="Pfam" id="PF07690">
    <property type="entry name" value="MFS_1"/>
    <property type="match status" value="1"/>
</dbReference>